<dbReference type="PANTHER" id="PTHR43047">
    <property type="entry name" value="TWO-COMPONENT HISTIDINE PROTEIN KINASE"/>
    <property type="match status" value="1"/>
</dbReference>
<organism evidence="6">
    <name type="scientific">marine sediment metagenome</name>
    <dbReference type="NCBI Taxonomy" id="412755"/>
    <lineage>
        <taxon>unclassified sequences</taxon>
        <taxon>metagenomes</taxon>
        <taxon>ecological metagenomes</taxon>
    </lineage>
</organism>
<name>X1VMQ6_9ZZZZ</name>
<dbReference type="GO" id="GO:0000155">
    <property type="term" value="F:phosphorelay sensor kinase activity"/>
    <property type="evidence" value="ECO:0007669"/>
    <property type="project" value="TreeGrafter"/>
</dbReference>
<proteinExistence type="predicted"/>
<evidence type="ECO:0000313" key="6">
    <source>
        <dbReference type="EMBL" id="GAJ20912.1"/>
    </source>
</evidence>
<dbReference type="InterPro" id="IPR036890">
    <property type="entry name" value="HATPase_C_sf"/>
</dbReference>
<dbReference type="Gene3D" id="3.30.565.10">
    <property type="entry name" value="Histidine kinase-like ATPase, C-terminal domain"/>
    <property type="match status" value="1"/>
</dbReference>
<comment type="caution">
    <text evidence="6">The sequence shown here is derived from an EMBL/GenBank/DDBJ whole genome shotgun (WGS) entry which is preliminary data.</text>
</comment>
<sequence>LAISKQFIEMQGGRIWAESELGKGSTFSFTLPRKKAASL</sequence>
<dbReference type="EMBL" id="BARW01036834">
    <property type="protein sequence ID" value="GAJ20912.1"/>
    <property type="molecule type" value="Genomic_DNA"/>
</dbReference>
<keyword evidence="4" id="KW-0418">Kinase</keyword>
<dbReference type="GO" id="GO:0005886">
    <property type="term" value="C:plasma membrane"/>
    <property type="evidence" value="ECO:0007669"/>
    <property type="project" value="TreeGrafter"/>
</dbReference>
<evidence type="ECO:0000256" key="4">
    <source>
        <dbReference type="ARBA" id="ARBA00022777"/>
    </source>
</evidence>
<accession>X1VMQ6</accession>
<dbReference type="PANTHER" id="PTHR43047:SF72">
    <property type="entry name" value="OSMOSENSING HISTIDINE PROTEIN KINASE SLN1"/>
    <property type="match status" value="1"/>
</dbReference>
<dbReference type="InterPro" id="IPR003594">
    <property type="entry name" value="HATPase_dom"/>
</dbReference>
<dbReference type="Pfam" id="PF02518">
    <property type="entry name" value="HATPase_c"/>
    <property type="match status" value="1"/>
</dbReference>
<protein>
    <recommendedName>
        <fullName evidence="2">histidine kinase</fullName>
        <ecNumber evidence="2">2.7.13.3</ecNumber>
    </recommendedName>
</protein>
<dbReference type="EC" id="2.7.13.3" evidence="2"/>
<dbReference type="GO" id="GO:0009927">
    <property type="term" value="F:histidine phosphotransfer kinase activity"/>
    <property type="evidence" value="ECO:0007669"/>
    <property type="project" value="TreeGrafter"/>
</dbReference>
<comment type="catalytic activity">
    <reaction evidence="1">
        <text>ATP + protein L-histidine = ADP + protein N-phospho-L-histidine.</text>
        <dbReference type="EC" id="2.7.13.3"/>
    </reaction>
</comment>
<dbReference type="SUPFAM" id="SSF55874">
    <property type="entry name" value="ATPase domain of HSP90 chaperone/DNA topoisomerase II/histidine kinase"/>
    <property type="match status" value="1"/>
</dbReference>
<evidence type="ECO:0000259" key="5">
    <source>
        <dbReference type="Pfam" id="PF02518"/>
    </source>
</evidence>
<evidence type="ECO:0000256" key="3">
    <source>
        <dbReference type="ARBA" id="ARBA00022679"/>
    </source>
</evidence>
<gene>
    <name evidence="6" type="ORF">S12H4_57060</name>
</gene>
<dbReference type="AlphaFoldDB" id="X1VMQ6"/>
<reference evidence="6" key="1">
    <citation type="journal article" date="2014" name="Front. Microbiol.">
        <title>High frequency of phylogenetically diverse reductive dehalogenase-homologous genes in deep subseafloor sedimentary metagenomes.</title>
        <authorList>
            <person name="Kawai M."/>
            <person name="Futagami T."/>
            <person name="Toyoda A."/>
            <person name="Takaki Y."/>
            <person name="Nishi S."/>
            <person name="Hori S."/>
            <person name="Arai W."/>
            <person name="Tsubouchi T."/>
            <person name="Morono Y."/>
            <person name="Uchiyama I."/>
            <person name="Ito T."/>
            <person name="Fujiyama A."/>
            <person name="Inagaki F."/>
            <person name="Takami H."/>
        </authorList>
    </citation>
    <scope>NUCLEOTIDE SEQUENCE</scope>
    <source>
        <strain evidence="6">Expedition CK06-06</strain>
    </source>
</reference>
<evidence type="ECO:0000256" key="1">
    <source>
        <dbReference type="ARBA" id="ARBA00000085"/>
    </source>
</evidence>
<feature type="non-terminal residue" evidence="6">
    <location>
        <position position="1"/>
    </location>
</feature>
<evidence type="ECO:0000256" key="2">
    <source>
        <dbReference type="ARBA" id="ARBA00012438"/>
    </source>
</evidence>
<keyword evidence="3" id="KW-0808">Transferase</keyword>
<feature type="domain" description="Histidine kinase/HSP90-like ATPase" evidence="5">
    <location>
        <begin position="1"/>
        <end position="34"/>
    </location>
</feature>